<evidence type="ECO:0000259" key="10">
    <source>
        <dbReference type="PROSITE" id="PS00300"/>
    </source>
</evidence>
<proteinExistence type="inferred from homology"/>
<dbReference type="Proteomes" id="UP001596439">
    <property type="component" value="Unassembled WGS sequence"/>
</dbReference>
<dbReference type="Pfam" id="PF02881">
    <property type="entry name" value="SRP54_N"/>
    <property type="match status" value="1"/>
</dbReference>
<feature type="binding site" evidence="9">
    <location>
        <begin position="249"/>
        <end position="252"/>
    </location>
    <ligand>
        <name>GTP</name>
        <dbReference type="ChEBI" id="CHEBI:37565"/>
    </ligand>
</feature>
<dbReference type="InterPro" id="IPR013822">
    <property type="entry name" value="Signal_recog_particl_SRP54_hlx"/>
</dbReference>
<dbReference type="InterPro" id="IPR003593">
    <property type="entry name" value="AAA+_ATPase"/>
</dbReference>
<evidence type="ECO:0000256" key="8">
    <source>
        <dbReference type="ARBA" id="ARBA00048027"/>
    </source>
</evidence>
<keyword evidence="9" id="KW-0963">Cytoplasm</keyword>
<dbReference type="PROSITE" id="PS00300">
    <property type="entry name" value="SRP54"/>
    <property type="match status" value="1"/>
</dbReference>
<dbReference type="EMBL" id="JBHTCE010000001">
    <property type="protein sequence ID" value="MFC7390125.1"/>
    <property type="molecule type" value="Genomic_DNA"/>
</dbReference>
<comment type="domain">
    <text evidence="9">Composed of three domains: the N-terminal N domain, which is responsible for interactions with the ribosome, the central G domain, which binds GTP, and the C-terminal M domain, which binds the RNA and the signal sequence of the RNC.</text>
</comment>
<comment type="subunit">
    <text evidence="9">Part of the signal recognition particle protein translocation system, which is composed of SRP and FtsY.</text>
</comment>
<dbReference type="SMART" id="SM00963">
    <property type="entry name" value="SRP54_N"/>
    <property type="match status" value="1"/>
</dbReference>
<feature type="domain" description="SRP54-type proteins GTP-binding" evidence="10">
    <location>
        <begin position="270"/>
        <end position="283"/>
    </location>
</feature>
<dbReference type="InterPro" id="IPR027417">
    <property type="entry name" value="P-loop_NTPase"/>
</dbReference>
<dbReference type="HAMAP" id="MF_00306">
    <property type="entry name" value="SRP54"/>
    <property type="match status" value="1"/>
</dbReference>
<feature type="binding site" evidence="9">
    <location>
        <begin position="108"/>
        <end position="115"/>
    </location>
    <ligand>
        <name>GTP</name>
        <dbReference type="ChEBI" id="CHEBI:37565"/>
    </ligand>
</feature>
<dbReference type="SUPFAM" id="SSF47446">
    <property type="entry name" value="Signal peptide-binding domain"/>
    <property type="match status" value="1"/>
</dbReference>
<feature type="binding site" evidence="9">
    <location>
        <begin position="191"/>
        <end position="195"/>
    </location>
    <ligand>
        <name>GTP</name>
        <dbReference type="ChEBI" id="CHEBI:37565"/>
    </ligand>
</feature>
<dbReference type="SMART" id="SM00962">
    <property type="entry name" value="SRP54"/>
    <property type="match status" value="1"/>
</dbReference>
<dbReference type="CDD" id="cd18539">
    <property type="entry name" value="SRP_G"/>
    <property type="match status" value="1"/>
</dbReference>
<keyword evidence="6 9" id="KW-0733">Signal recognition particle</keyword>
<dbReference type="Gene3D" id="1.20.120.140">
    <property type="entry name" value="Signal recognition particle SRP54, nucleotide-binding domain"/>
    <property type="match status" value="1"/>
</dbReference>
<dbReference type="PANTHER" id="PTHR11564">
    <property type="entry name" value="SIGNAL RECOGNITION PARTICLE 54K PROTEIN SRP54"/>
    <property type="match status" value="1"/>
</dbReference>
<dbReference type="RefSeq" id="WP_214788871.1">
    <property type="nucleotide sequence ID" value="NZ_JANIEL010000023.1"/>
</dbReference>
<dbReference type="Pfam" id="PF00448">
    <property type="entry name" value="SRP54"/>
    <property type="match status" value="1"/>
</dbReference>
<keyword evidence="3 9" id="KW-0378">Hydrolase</keyword>
<keyword evidence="7 9" id="KW-0687">Ribonucleoprotein</keyword>
<keyword evidence="4 9" id="KW-0694">RNA-binding</keyword>
<comment type="similarity">
    <text evidence="1 9">Belongs to the GTP-binding SRP family. SRP54 subfamily.</text>
</comment>
<dbReference type="Gene3D" id="1.10.260.30">
    <property type="entry name" value="Signal recognition particle, SRP54 subunit, M-domain"/>
    <property type="match status" value="1"/>
</dbReference>
<dbReference type="InterPro" id="IPR042101">
    <property type="entry name" value="SRP54_N_sf"/>
</dbReference>
<evidence type="ECO:0000256" key="9">
    <source>
        <dbReference type="HAMAP-Rule" id="MF_00306"/>
    </source>
</evidence>
<organism evidence="11 12">
    <name type="scientific">Exiguobacterium aestuarii</name>
    <dbReference type="NCBI Taxonomy" id="273527"/>
    <lineage>
        <taxon>Bacteria</taxon>
        <taxon>Bacillati</taxon>
        <taxon>Bacillota</taxon>
        <taxon>Bacilli</taxon>
        <taxon>Bacillales</taxon>
        <taxon>Bacillales Family XII. Incertae Sedis</taxon>
        <taxon>Exiguobacterium</taxon>
    </lineage>
</organism>
<keyword evidence="12" id="KW-1185">Reference proteome</keyword>
<evidence type="ECO:0000256" key="4">
    <source>
        <dbReference type="ARBA" id="ARBA00022884"/>
    </source>
</evidence>
<evidence type="ECO:0000256" key="5">
    <source>
        <dbReference type="ARBA" id="ARBA00023134"/>
    </source>
</evidence>
<dbReference type="Pfam" id="PF02978">
    <property type="entry name" value="SRP_SPB"/>
    <property type="match status" value="1"/>
</dbReference>
<dbReference type="Gene3D" id="3.40.50.300">
    <property type="entry name" value="P-loop containing nucleotide triphosphate hydrolases"/>
    <property type="match status" value="1"/>
</dbReference>
<comment type="caution">
    <text evidence="11">The sequence shown here is derived from an EMBL/GenBank/DDBJ whole genome shotgun (WGS) entry which is preliminary data.</text>
</comment>
<comment type="subcellular location">
    <subcellularLocation>
        <location evidence="9">Cytoplasm</location>
    </subcellularLocation>
    <text evidence="9">The SRP-RNC complex is targeted to the cytoplasmic membrane.</text>
</comment>
<dbReference type="InterPro" id="IPR022941">
    <property type="entry name" value="SRP54"/>
</dbReference>
<dbReference type="PANTHER" id="PTHR11564:SF5">
    <property type="entry name" value="SIGNAL RECOGNITION PARTICLE SUBUNIT SRP54"/>
    <property type="match status" value="1"/>
</dbReference>
<accession>A0ABW2PPV6</accession>
<dbReference type="InterPro" id="IPR004780">
    <property type="entry name" value="SRP"/>
</dbReference>
<dbReference type="InterPro" id="IPR036891">
    <property type="entry name" value="Signal_recog_part_SRP54_M_sf"/>
</dbReference>
<dbReference type="SUPFAM" id="SSF52540">
    <property type="entry name" value="P-loop containing nucleoside triphosphate hydrolases"/>
    <property type="match status" value="1"/>
</dbReference>
<evidence type="ECO:0000256" key="1">
    <source>
        <dbReference type="ARBA" id="ARBA00005450"/>
    </source>
</evidence>
<protein>
    <recommendedName>
        <fullName evidence="9">Signal recognition particle protein</fullName>
        <ecNumber evidence="9">3.6.5.4</ecNumber>
    </recommendedName>
    <alternativeName>
        <fullName evidence="9">Fifty-four homolog</fullName>
    </alternativeName>
</protein>
<evidence type="ECO:0000313" key="11">
    <source>
        <dbReference type="EMBL" id="MFC7390125.1"/>
    </source>
</evidence>
<comment type="catalytic activity">
    <reaction evidence="8 9">
        <text>GTP + H2O = GDP + phosphate + H(+)</text>
        <dbReference type="Rhea" id="RHEA:19669"/>
        <dbReference type="ChEBI" id="CHEBI:15377"/>
        <dbReference type="ChEBI" id="CHEBI:15378"/>
        <dbReference type="ChEBI" id="CHEBI:37565"/>
        <dbReference type="ChEBI" id="CHEBI:43474"/>
        <dbReference type="ChEBI" id="CHEBI:58189"/>
        <dbReference type="EC" id="3.6.5.4"/>
    </reaction>
</comment>
<evidence type="ECO:0000256" key="7">
    <source>
        <dbReference type="ARBA" id="ARBA00023274"/>
    </source>
</evidence>
<dbReference type="InterPro" id="IPR004125">
    <property type="entry name" value="Signal_recog_particle_SRP54_M"/>
</dbReference>
<reference evidence="12" key="1">
    <citation type="journal article" date="2019" name="Int. J. Syst. Evol. Microbiol.">
        <title>The Global Catalogue of Microorganisms (GCM) 10K type strain sequencing project: providing services to taxonomists for standard genome sequencing and annotation.</title>
        <authorList>
            <consortium name="The Broad Institute Genomics Platform"/>
            <consortium name="The Broad Institute Genome Sequencing Center for Infectious Disease"/>
            <person name="Wu L."/>
            <person name="Ma J."/>
        </authorList>
    </citation>
    <scope>NUCLEOTIDE SEQUENCE [LARGE SCALE GENOMIC DNA]</scope>
    <source>
        <strain evidence="12">CCUG 55590</strain>
    </source>
</reference>
<name>A0ABW2PPV6_9BACL</name>
<dbReference type="EC" id="3.6.5.4" evidence="9"/>
<evidence type="ECO:0000256" key="2">
    <source>
        <dbReference type="ARBA" id="ARBA00022741"/>
    </source>
</evidence>
<evidence type="ECO:0000313" key="12">
    <source>
        <dbReference type="Proteomes" id="UP001596439"/>
    </source>
</evidence>
<dbReference type="NCBIfam" id="TIGR00959">
    <property type="entry name" value="ffh"/>
    <property type="match status" value="1"/>
</dbReference>
<keyword evidence="5 9" id="KW-0342">GTP-binding</keyword>
<comment type="function">
    <text evidence="9">Involved in targeting and insertion of nascent membrane proteins into the cytoplasmic membrane. Binds to the hydrophobic signal sequence of the ribosome-nascent chain (RNC) as it emerges from the ribosomes. The SRP-RNC complex is then targeted to the cytoplasmic membrane where it interacts with the SRP receptor FtsY.</text>
</comment>
<evidence type="ECO:0000256" key="3">
    <source>
        <dbReference type="ARBA" id="ARBA00022801"/>
    </source>
</evidence>
<keyword evidence="2 9" id="KW-0547">Nucleotide-binding</keyword>
<gene>
    <name evidence="9 11" type="primary">ffh</name>
    <name evidence="11" type="ORF">ACFQO8_08195</name>
</gene>
<sequence>MAFEGLSERLQATLSKMRGKGKISETDVKEMMREVRLALLEADVNFKVVKQFVNDVKERAVGQDVMKSLTPGQQVVKIVHEELTNLMGSDVVPISFSQKPPTVVMMVGLQGAGKTTTTGKLANLIRKKHNRSPLLVAADIYRPAAIKQLETLGKQLDLPVFSLGDQVKPEEIVTKALEYAKTNHHDFVLIDTAGRLHIDETLMGELENVKTIAKPNEIFLVVDSMTGQDAVNVADSFNEKLGITGVVLTKLDGDTRGGAALSIKAVTGAPIKFVGLGEKLDALEPFHPERMASRILGMGDVLSLIEKAETQMDQDAARELESKIRDASFTFDDFIEQLGQVKNMGPIDELLSMLPGAGKMKGLKNVQIDEKQLDHVEAIIRSMTKHERSNPEVLNASRRKRIAKGSGRSIQEVNRLIKQFDDMKKLMKQMSGQMKGKKKGLGLPFF</sequence>
<evidence type="ECO:0000256" key="6">
    <source>
        <dbReference type="ARBA" id="ARBA00023135"/>
    </source>
</evidence>
<dbReference type="SMART" id="SM00382">
    <property type="entry name" value="AAA"/>
    <property type="match status" value="1"/>
</dbReference>
<dbReference type="InterPro" id="IPR000897">
    <property type="entry name" value="SRP54_GTPase_dom"/>
</dbReference>